<feature type="compositionally biased region" description="Basic and acidic residues" evidence="1">
    <location>
        <begin position="50"/>
        <end position="73"/>
    </location>
</feature>
<evidence type="ECO:0000313" key="3">
    <source>
        <dbReference type="Proteomes" id="UP001219934"/>
    </source>
</evidence>
<proteinExistence type="predicted"/>
<feature type="region of interest" description="Disordered" evidence="1">
    <location>
        <begin position="29"/>
        <end position="73"/>
    </location>
</feature>
<gene>
    <name evidence="2" type="ORF">JOQ06_026884</name>
</gene>
<feature type="non-terminal residue" evidence="2">
    <location>
        <position position="73"/>
    </location>
</feature>
<evidence type="ECO:0000313" key="2">
    <source>
        <dbReference type="EMBL" id="KAJ4940587.1"/>
    </source>
</evidence>
<keyword evidence="3" id="KW-1185">Reference proteome</keyword>
<protein>
    <submittedName>
        <fullName evidence="2">Uncharacterized protein</fullName>
    </submittedName>
</protein>
<comment type="caution">
    <text evidence="2">The sequence shown here is derived from an EMBL/GenBank/DDBJ whole genome shotgun (WGS) entry which is preliminary data.</text>
</comment>
<dbReference type="AlphaFoldDB" id="A0AAD6FN62"/>
<feature type="non-terminal residue" evidence="2">
    <location>
        <position position="1"/>
    </location>
</feature>
<reference evidence="2" key="1">
    <citation type="submission" date="2022-11" db="EMBL/GenBank/DDBJ databases">
        <title>Chromosome-level genome of Pogonophryne albipinna.</title>
        <authorList>
            <person name="Jo E."/>
        </authorList>
    </citation>
    <scope>NUCLEOTIDE SEQUENCE</scope>
    <source>
        <strain evidence="2">SGF0006</strain>
        <tissue evidence="2">Muscle</tissue>
    </source>
</reference>
<accession>A0AAD6FN62</accession>
<dbReference type="EMBL" id="JAPTMU010000007">
    <property type="protein sequence ID" value="KAJ4940587.1"/>
    <property type="molecule type" value="Genomic_DNA"/>
</dbReference>
<organism evidence="2 3">
    <name type="scientific">Pogonophryne albipinna</name>
    <dbReference type="NCBI Taxonomy" id="1090488"/>
    <lineage>
        <taxon>Eukaryota</taxon>
        <taxon>Metazoa</taxon>
        <taxon>Chordata</taxon>
        <taxon>Craniata</taxon>
        <taxon>Vertebrata</taxon>
        <taxon>Euteleostomi</taxon>
        <taxon>Actinopterygii</taxon>
        <taxon>Neopterygii</taxon>
        <taxon>Teleostei</taxon>
        <taxon>Neoteleostei</taxon>
        <taxon>Acanthomorphata</taxon>
        <taxon>Eupercaria</taxon>
        <taxon>Perciformes</taxon>
        <taxon>Notothenioidei</taxon>
        <taxon>Pogonophryne</taxon>
    </lineage>
</organism>
<sequence>GIVTQSLKHAPHLVVFTEEWKQTSRALLMTGDGKESSAIKTPRLPPQSPDTEREQSGKKRGSYRTDRARNDFS</sequence>
<evidence type="ECO:0000256" key="1">
    <source>
        <dbReference type="SAM" id="MobiDB-lite"/>
    </source>
</evidence>
<name>A0AAD6FN62_9TELE</name>
<dbReference type="Proteomes" id="UP001219934">
    <property type="component" value="Unassembled WGS sequence"/>
</dbReference>